<accession>A0AAN9ED47</accession>
<proteinExistence type="predicted"/>
<name>A0AAN9ED47_CROPI</name>
<gene>
    <name evidence="1" type="ORF">RIF29_36251</name>
</gene>
<organism evidence="1 2">
    <name type="scientific">Crotalaria pallida</name>
    <name type="common">Smooth rattlebox</name>
    <name type="synonym">Crotalaria striata</name>
    <dbReference type="NCBI Taxonomy" id="3830"/>
    <lineage>
        <taxon>Eukaryota</taxon>
        <taxon>Viridiplantae</taxon>
        <taxon>Streptophyta</taxon>
        <taxon>Embryophyta</taxon>
        <taxon>Tracheophyta</taxon>
        <taxon>Spermatophyta</taxon>
        <taxon>Magnoliopsida</taxon>
        <taxon>eudicotyledons</taxon>
        <taxon>Gunneridae</taxon>
        <taxon>Pentapetalae</taxon>
        <taxon>rosids</taxon>
        <taxon>fabids</taxon>
        <taxon>Fabales</taxon>
        <taxon>Fabaceae</taxon>
        <taxon>Papilionoideae</taxon>
        <taxon>50 kb inversion clade</taxon>
        <taxon>genistoids sensu lato</taxon>
        <taxon>core genistoids</taxon>
        <taxon>Crotalarieae</taxon>
        <taxon>Crotalaria</taxon>
    </lineage>
</organism>
<reference evidence="1 2" key="1">
    <citation type="submission" date="2024-01" db="EMBL/GenBank/DDBJ databases">
        <title>The genomes of 5 underutilized Papilionoideae crops provide insights into root nodulation and disease resistanc.</title>
        <authorList>
            <person name="Yuan L."/>
        </authorList>
    </citation>
    <scope>NUCLEOTIDE SEQUENCE [LARGE SCALE GENOMIC DNA]</scope>
    <source>
        <strain evidence="1">ZHUSHIDOU_FW_LH</strain>
        <tissue evidence="1">Leaf</tissue>
    </source>
</reference>
<comment type="caution">
    <text evidence="1">The sequence shown here is derived from an EMBL/GenBank/DDBJ whole genome shotgun (WGS) entry which is preliminary data.</text>
</comment>
<dbReference type="Proteomes" id="UP001372338">
    <property type="component" value="Unassembled WGS sequence"/>
</dbReference>
<dbReference type="AlphaFoldDB" id="A0AAN9ED47"/>
<dbReference type="EMBL" id="JAYWIO010000007">
    <property type="protein sequence ID" value="KAK7252363.1"/>
    <property type="molecule type" value="Genomic_DNA"/>
</dbReference>
<sequence>MYMKIGHHLRVRSRNFWHADSSDDVKYKETQWEREKVDGDVTVSQNNEIGFVLVTKEVPHTIQTQTRTEKRVPNNTRLHHHHHLRSESLFSFLLLLFLPASPIRISVSGFGSRPVFSLLRFPPFPILDPIH</sequence>
<protein>
    <submittedName>
        <fullName evidence="1">Uncharacterized protein</fullName>
    </submittedName>
</protein>
<evidence type="ECO:0000313" key="1">
    <source>
        <dbReference type="EMBL" id="KAK7252363.1"/>
    </source>
</evidence>
<keyword evidence="2" id="KW-1185">Reference proteome</keyword>
<evidence type="ECO:0000313" key="2">
    <source>
        <dbReference type="Proteomes" id="UP001372338"/>
    </source>
</evidence>